<dbReference type="EMBL" id="EQ974082">
    <property type="protein sequence ID" value="EEF34171.1"/>
    <property type="molecule type" value="Genomic_DNA"/>
</dbReference>
<feature type="region of interest" description="Disordered" evidence="1">
    <location>
        <begin position="23"/>
        <end position="50"/>
    </location>
</feature>
<reference evidence="3" key="1">
    <citation type="journal article" date="2010" name="Nat. Biotechnol.">
        <title>Draft genome sequence of the oilseed species Ricinus communis.</title>
        <authorList>
            <person name="Chan A.P."/>
            <person name="Crabtree J."/>
            <person name="Zhao Q."/>
            <person name="Lorenzi H."/>
            <person name="Orvis J."/>
            <person name="Puiu D."/>
            <person name="Melake-Berhan A."/>
            <person name="Jones K.M."/>
            <person name="Redman J."/>
            <person name="Chen G."/>
            <person name="Cahoon E.B."/>
            <person name="Gedil M."/>
            <person name="Stanke M."/>
            <person name="Haas B.J."/>
            <person name="Wortman J.R."/>
            <person name="Fraser-Liggett C.M."/>
            <person name="Ravel J."/>
            <person name="Rabinowicz P.D."/>
        </authorList>
    </citation>
    <scope>NUCLEOTIDE SEQUENCE [LARGE SCALE GENOMIC DNA]</scope>
    <source>
        <strain evidence="3">cv. Hale</strain>
    </source>
</reference>
<accession>B9SQE5</accession>
<evidence type="ECO:0000313" key="3">
    <source>
        <dbReference type="Proteomes" id="UP000008311"/>
    </source>
</evidence>
<proteinExistence type="predicted"/>
<dbReference type="Proteomes" id="UP000008311">
    <property type="component" value="Unassembled WGS sequence"/>
</dbReference>
<organism evidence="2 3">
    <name type="scientific">Ricinus communis</name>
    <name type="common">Castor bean</name>
    <dbReference type="NCBI Taxonomy" id="3988"/>
    <lineage>
        <taxon>Eukaryota</taxon>
        <taxon>Viridiplantae</taxon>
        <taxon>Streptophyta</taxon>
        <taxon>Embryophyta</taxon>
        <taxon>Tracheophyta</taxon>
        <taxon>Spermatophyta</taxon>
        <taxon>Magnoliopsida</taxon>
        <taxon>eudicotyledons</taxon>
        <taxon>Gunneridae</taxon>
        <taxon>Pentapetalae</taxon>
        <taxon>rosids</taxon>
        <taxon>fabids</taxon>
        <taxon>Malpighiales</taxon>
        <taxon>Euphorbiaceae</taxon>
        <taxon>Acalyphoideae</taxon>
        <taxon>Acalypheae</taxon>
        <taxon>Ricinus</taxon>
    </lineage>
</organism>
<protein>
    <submittedName>
        <fullName evidence="2">Uncharacterized protein</fullName>
    </submittedName>
</protein>
<evidence type="ECO:0000313" key="2">
    <source>
        <dbReference type="EMBL" id="EEF34171.1"/>
    </source>
</evidence>
<dbReference type="AlphaFoldDB" id="B9SQE5"/>
<keyword evidence="3" id="KW-1185">Reference proteome</keyword>
<feature type="compositionally biased region" description="Basic residues" evidence="1">
    <location>
        <begin position="40"/>
        <end position="50"/>
    </location>
</feature>
<dbReference type="InParanoid" id="B9SQE5"/>
<name>B9SQE5_RICCO</name>
<sequence>MVNRKVTTDVPMIEKECLERKWQTESKDSKDVRRTPLQRQRPRRMRTWKS</sequence>
<gene>
    <name evidence="2" type="ORF">RCOM_0781690</name>
</gene>
<feature type="compositionally biased region" description="Basic and acidic residues" evidence="1">
    <location>
        <begin position="23"/>
        <end position="34"/>
    </location>
</feature>
<evidence type="ECO:0000256" key="1">
    <source>
        <dbReference type="SAM" id="MobiDB-lite"/>
    </source>
</evidence>